<dbReference type="AlphaFoldDB" id="A0A803LF53"/>
<evidence type="ECO:0000313" key="6">
    <source>
        <dbReference type="EnsemblPlants" id="AUR62011809-RA:cds"/>
    </source>
</evidence>
<dbReference type="Gramene" id="AUR62011809-RA">
    <property type="protein sequence ID" value="AUR62011809-RA:cds"/>
    <property type="gene ID" value="AUR62011809"/>
</dbReference>
<dbReference type="SUPFAM" id="SSF55874">
    <property type="entry name" value="ATPase domain of HSP90 chaperone/DNA topoisomerase II/histidine kinase"/>
    <property type="match status" value="1"/>
</dbReference>
<evidence type="ECO:0000313" key="7">
    <source>
        <dbReference type="Proteomes" id="UP000596660"/>
    </source>
</evidence>
<dbReference type="Proteomes" id="UP000596660">
    <property type="component" value="Unplaced"/>
</dbReference>
<dbReference type="SMART" id="SM00388">
    <property type="entry name" value="HisKA"/>
    <property type="match status" value="1"/>
</dbReference>
<dbReference type="InterPro" id="IPR003594">
    <property type="entry name" value="HATPase_dom"/>
</dbReference>
<keyword evidence="4" id="KW-0812">Transmembrane</keyword>
<evidence type="ECO:0000256" key="1">
    <source>
        <dbReference type="ARBA" id="ARBA00000085"/>
    </source>
</evidence>
<dbReference type="InterPro" id="IPR036097">
    <property type="entry name" value="HisK_dim/P_sf"/>
</dbReference>
<dbReference type="OMA" id="SACECAS"/>
<dbReference type="InterPro" id="IPR003661">
    <property type="entry name" value="HisK_dim/P_dom"/>
</dbReference>
<dbReference type="Pfam" id="PF00512">
    <property type="entry name" value="HisKA"/>
    <property type="match status" value="1"/>
</dbReference>
<dbReference type="InterPro" id="IPR005467">
    <property type="entry name" value="His_kinase_dom"/>
</dbReference>
<dbReference type="EC" id="2.7.13.3" evidence="2"/>
<evidence type="ECO:0000256" key="4">
    <source>
        <dbReference type="SAM" id="Phobius"/>
    </source>
</evidence>
<keyword evidence="7" id="KW-1185">Reference proteome</keyword>
<organism evidence="6 7">
    <name type="scientific">Chenopodium quinoa</name>
    <name type="common">Quinoa</name>
    <dbReference type="NCBI Taxonomy" id="63459"/>
    <lineage>
        <taxon>Eukaryota</taxon>
        <taxon>Viridiplantae</taxon>
        <taxon>Streptophyta</taxon>
        <taxon>Embryophyta</taxon>
        <taxon>Tracheophyta</taxon>
        <taxon>Spermatophyta</taxon>
        <taxon>Magnoliopsida</taxon>
        <taxon>eudicotyledons</taxon>
        <taxon>Gunneridae</taxon>
        <taxon>Pentapetalae</taxon>
        <taxon>Caryophyllales</taxon>
        <taxon>Chenopodiaceae</taxon>
        <taxon>Chenopodioideae</taxon>
        <taxon>Atripliceae</taxon>
        <taxon>Chenopodium</taxon>
    </lineage>
</organism>
<dbReference type="Gene3D" id="1.10.287.130">
    <property type="match status" value="1"/>
</dbReference>
<proteinExistence type="predicted"/>
<dbReference type="SUPFAM" id="SSF47384">
    <property type="entry name" value="Homodimeric domain of signal transducing histidine kinase"/>
    <property type="match status" value="1"/>
</dbReference>
<keyword evidence="3" id="KW-0597">Phosphoprotein</keyword>
<dbReference type="InterPro" id="IPR050956">
    <property type="entry name" value="2C_system_His_kinase"/>
</dbReference>
<keyword evidence="4" id="KW-0472">Membrane</keyword>
<evidence type="ECO:0000256" key="3">
    <source>
        <dbReference type="ARBA" id="ARBA00022553"/>
    </source>
</evidence>
<keyword evidence="4" id="KW-1133">Transmembrane helix</keyword>
<evidence type="ECO:0000256" key="2">
    <source>
        <dbReference type="ARBA" id="ARBA00012438"/>
    </source>
</evidence>
<dbReference type="PANTHER" id="PTHR43719:SF75">
    <property type="entry name" value="HISTIDINE KINASE CKI1"/>
    <property type="match status" value="1"/>
</dbReference>
<dbReference type="CDD" id="cd00082">
    <property type="entry name" value="HisKA"/>
    <property type="match status" value="1"/>
</dbReference>
<protein>
    <recommendedName>
        <fullName evidence="2">histidine kinase</fullName>
        <ecNumber evidence="2">2.7.13.3</ecNumber>
    </recommendedName>
</protein>
<dbReference type="EnsemblPlants" id="AUR62011809-RA">
    <property type="protein sequence ID" value="AUR62011809-RA:cds"/>
    <property type="gene ID" value="AUR62011809"/>
</dbReference>
<dbReference type="Gene3D" id="3.30.565.10">
    <property type="entry name" value="Histidine kinase-like ATPase, C-terminal domain"/>
    <property type="match status" value="1"/>
</dbReference>
<reference evidence="6" key="1">
    <citation type="journal article" date="2017" name="Nature">
        <title>The genome of Chenopodium quinoa.</title>
        <authorList>
            <person name="Jarvis D.E."/>
            <person name="Ho Y.S."/>
            <person name="Lightfoot D.J."/>
            <person name="Schmoeckel S.M."/>
            <person name="Li B."/>
            <person name="Borm T.J.A."/>
            <person name="Ohyanagi H."/>
            <person name="Mineta K."/>
            <person name="Michell C.T."/>
            <person name="Saber N."/>
            <person name="Kharbatia N.M."/>
            <person name="Rupper R.R."/>
            <person name="Sharp A.R."/>
            <person name="Dally N."/>
            <person name="Boughton B.A."/>
            <person name="Woo Y.H."/>
            <person name="Gao G."/>
            <person name="Schijlen E.G.W.M."/>
            <person name="Guo X."/>
            <person name="Momin A.A."/>
            <person name="Negrao S."/>
            <person name="Al-Babili S."/>
            <person name="Gehring C."/>
            <person name="Roessner U."/>
            <person name="Jung C."/>
            <person name="Murphy K."/>
            <person name="Arold S.T."/>
            <person name="Gojobori T."/>
            <person name="van der Linden C.G."/>
            <person name="van Loo E.N."/>
            <person name="Jellen E.N."/>
            <person name="Maughan P.J."/>
            <person name="Tester M."/>
        </authorList>
    </citation>
    <scope>NUCLEOTIDE SEQUENCE [LARGE SCALE GENOMIC DNA]</scope>
    <source>
        <strain evidence="6">cv. PI 614886</strain>
    </source>
</reference>
<feature type="transmembrane region" description="Helical" evidence="4">
    <location>
        <begin position="24"/>
        <end position="43"/>
    </location>
</feature>
<accession>A0A803LF53</accession>
<comment type="catalytic activity">
    <reaction evidence="1">
        <text>ATP + protein L-histidine = ADP + protein N-phospho-L-histidine.</text>
        <dbReference type="EC" id="2.7.13.3"/>
    </reaction>
</comment>
<dbReference type="Pfam" id="PF02518">
    <property type="entry name" value="HATPase_c"/>
    <property type="match status" value="1"/>
</dbReference>
<reference evidence="6" key="2">
    <citation type="submission" date="2021-03" db="UniProtKB">
        <authorList>
            <consortium name="EnsemblPlants"/>
        </authorList>
    </citation>
    <scope>IDENTIFICATION</scope>
</reference>
<dbReference type="PANTHER" id="PTHR43719">
    <property type="entry name" value="TWO-COMPONENT HISTIDINE KINASE"/>
    <property type="match status" value="1"/>
</dbReference>
<feature type="domain" description="Histidine kinase" evidence="5">
    <location>
        <begin position="79"/>
        <end position="301"/>
    </location>
</feature>
<evidence type="ECO:0000259" key="5">
    <source>
        <dbReference type="PROSITE" id="PS50109"/>
    </source>
</evidence>
<dbReference type="InterPro" id="IPR036890">
    <property type="entry name" value="HATPase_C_sf"/>
</dbReference>
<dbReference type="GO" id="GO:0000155">
    <property type="term" value="F:phosphorelay sensor kinase activity"/>
    <property type="evidence" value="ECO:0007669"/>
    <property type="project" value="InterPro"/>
</dbReference>
<sequence length="308" mass="34913">MVYVLAYSSNRILINVLEHMKVELIPLITILWIGMFAFVTLLVKAERTEVQLCVAYMRKMEKTTQAERKSIKQSLAFASANHDVRGYLACIKGLTELSATDLPPSSQVASNLRKIDTCVEDLLSLVNSILDFSKIEAGKMKLEENEFSLAQLLEDVADLHHPVAMKKGVEVILDPCDGSIFKYSQVRGDRGKLKQILGNLLNNAVKFTSQGNICIKCQVKKPSYETSIIASNRNNLLNRLSRFFHENKRAYNDLENMKTIKQDSNCMEFEFLVEDTGPGIPKDKRRLIFENFVKSKKTLLGKMALVWD</sequence>
<name>A0A803LF53_CHEQI</name>
<dbReference type="PROSITE" id="PS50109">
    <property type="entry name" value="HIS_KIN"/>
    <property type="match status" value="1"/>
</dbReference>